<evidence type="ECO:0000256" key="9">
    <source>
        <dbReference type="ARBA" id="ARBA00023316"/>
    </source>
</evidence>
<comment type="catalytic activity">
    <reaction evidence="10">
        <text>di-trans,octa-cis-undecaprenyl diphospho-N-acetyl-alpha-D-muramoyl-L-alanyl-D-glutamyl-meso-2,6-diaminopimeloyl-D-alanyl-D-alanine + UDP-N-acetyl-alpha-D-glucosamine = di-trans,octa-cis-undecaprenyl diphospho-[N-acetyl-alpha-D-glucosaminyl-(1-&gt;4)]-N-acetyl-alpha-D-muramoyl-L-alanyl-D-glutamyl-meso-2,6-diaminopimeloyl-D-alanyl-D-alanine + UDP + H(+)</text>
        <dbReference type="Rhea" id="RHEA:31227"/>
        <dbReference type="ChEBI" id="CHEBI:15378"/>
        <dbReference type="ChEBI" id="CHEBI:57705"/>
        <dbReference type="ChEBI" id="CHEBI:58223"/>
        <dbReference type="ChEBI" id="CHEBI:61387"/>
        <dbReference type="ChEBI" id="CHEBI:61388"/>
        <dbReference type="EC" id="2.4.1.227"/>
    </reaction>
</comment>
<dbReference type="PANTHER" id="PTHR21015">
    <property type="entry name" value="UDP-N-ACETYLGLUCOSAMINE--N-ACETYLMURAMYL-(PENTAPEPTIDE) PYROPHOSPHORYL-UNDECAPRENOL N-ACETYLGLUCOSAMINE TRANSFERASE 1"/>
    <property type="match status" value="1"/>
</dbReference>
<dbReference type="Gene3D" id="3.40.50.2000">
    <property type="entry name" value="Glycogen Phosphorylase B"/>
    <property type="match status" value="2"/>
</dbReference>
<keyword evidence="7 10" id="KW-0472">Membrane</keyword>
<dbReference type="EMBL" id="PFCB01000021">
    <property type="protein sequence ID" value="PIR74434.1"/>
    <property type="molecule type" value="Genomic_DNA"/>
</dbReference>
<protein>
    <recommendedName>
        <fullName evidence="10">UDP-N-acetylglucosamine--N-acetylmuramyl-(pentapeptide) pyrophosphoryl-undecaprenol N-acetylglucosamine transferase</fullName>
        <ecNumber evidence="10">2.4.1.227</ecNumber>
    </recommendedName>
    <alternativeName>
        <fullName evidence="10">Undecaprenyl-PP-MurNAc-pentapeptide-UDPGlcNAc GlcNAc transferase</fullName>
    </alternativeName>
</protein>
<evidence type="ECO:0000256" key="3">
    <source>
        <dbReference type="ARBA" id="ARBA00022676"/>
    </source>
</evidence>
<feature type="binding site" evidence="10">
    <location>
        <position position="321"/>
    </location>
    <ligand>
        <name>UDP-N-acetyl-alpha-D-glucosamine</name>
        <dbReference type="ChEBI" id="CHEBI:57705"/>
    </ligand>
</feature>
<evidence type="ECO:0000256" key="5">
    <source>
        <dbReference type="ARBA" id="ARBA00022960"/>
    </source>
</evidence>
<keyword evidence="3 10" id="KW-0328">Glycosyltransferase</keyword>
<dbReference type="HAMAP" id="MF_00033">
    <property type="entry name" value="MurG"/>
    <property type="match status" value="1"/>
</dbReference>
<dbReference type="GO" id="GO:0071555">
    <property type="term" value="P:cell wall organization"/>
    <property type="evidence" value="ECO:0007669"/>
    <property type="project" value="UniProtKB-KW"/>
</dbReference>
<keyword evidence="6 10" id="KW-0573">Peptidoglycan synthesis</keyword>
<evidence type="ECO:0000256" key="4">
    <source>
        <dbReference type="ARBA" id="ARBA00022679"/>
    </source>
</evidence>
<comment type="subcellular location">
    <subcellularLocation>
        <location evidence="10">Cell membrane</location>
        <topology evidence="10">Peripheral membrane protein</topology>
        <orientation evidence="10">Cytoplasmic side</orientation>
    </subcellularLocation>
</comment>
<comment type="similarity">
    <text evidence="10">Belongs to the glycosyltransferase 28 family. MurG subfamily.</text>
</comment>
<keyword evidence="4 10" id="KW-0808">Transferase</keyword>
<accession>A0A2H0TQM5</accession>
<evidence type="ECO:0000256" key="2">
    <source>
        <dbReference type="ARBA" id="ARBA00022618"/>
    </source>
</evidence>
<evidence type="ECO:0000256" key="6">
    <source>
        <dbReference type="ARBA" id="ARBA00022984"/>
    </source>
</evidence>
<feature type="binding site" evidence="10">
    <location>
        <position position="197"/>
    </location>
    <ligand>
        <name>UDP-N-acetyl-alpha-D-glucosamine</name>
        <dbReference type="ChEBI" id="CHEBI:57705"/>
    </ligand>
</feature>
<dbReference type="AlphaFoldDB" id="A0A2H0TQM5"/>
<gene>
    <name evidence="10" type="primary">murG</name>
    <name evidence="13" type="ORF">COU35_02530</name>
</gene>
<name>A0A2H0TQM5_9BACT</name>
<dbReference type="InterPro" id="IPR004276">
    <property type="entry name" value="GlycoTrans_28_N"/>
</dbReference>
<comment type="pathway">
    <text evidence="10">Cell wall biogenesis; peptidoglycan biosynthesis.</text>
</comment>
<dbReference type="InterPro" id="IPR007235">
    <property type="entry name" value="Glyco_trans_28_C"/>
</dbReference>
<comment type="caution">
    <text evidence="13">The sequence shown here is derived from an EMBL/GenBank/DDBJ whole genome shotgun (WGS) entry which is preliminary data.</text>
</comment>
<evidence type="ECO:0000256" key="7">
    <source>
        <dbReference type="ARBA" id="ARBA00023136"/>
    </source>
</evidence>
<sequence length="391" mass="43841">MVEPRLRWPWPRWVCWLMCQSTQAIYSALYNTMKIVFSGGGTLGPVTPLLALKDVIQKAHPDAAFVWVGTTKGPEKKLVAEHDIPFFALPSGKFRRYISFWNIIDITKIFIGFFHSIVFLWHEDPDICISAGGFVSVPLHWAAWFLGIPTWIHQQDVQVGLANKLMTPMAWVVTTALQESVPFFPKKKTHWLGNPIRAEMTKGRVSRARKIFKLSSSLPVVFATGGGTGSLKVNQMIAQAAQHLDGVCQIIHLTGKERPQDMVEPMKRQFPMYKAYPFFTHEMKDAYAVASLVISRGGFGTITELAALRKPAILIPKPGHQEENVAFLEGAEAVVLLDERTTDGNHLAQSIKELLSNRKKMKDMGNRLHDVVPPADQRKALELFNSLTNSS</sequence>
<organism evidence="13 14">
    <name type="scientific">Candidatus Magasanikbacteria bacterium CG10_big_fil_rev_8_21_14_0_10_47_10</name>
    <dbReference type="NCBI Taxonomy" id="1974652"/>
    <lineage>
        <taxon>Bacteria</taxon>
        <taxon>Candidatus Magasanikiibacteriota</taxon>
    </lineage>
</organism>
<keyword evidence="9 10" id="KW-0961">Cell wall biogenesis/degradation</keyword>
<proteinExistence type="inferred from homology"/>
<dbReference type="GO" id="GO:0050511">
    <property type="term" value="F:undecaprenyldiphospho-muramoylpentapeptide beta-N-acetylglucosaminyltransferase activity"/>
    <property type="evidence" value="ECO:0007669"/>
    <property type="project" value="UniProtKB-UniRule"/>
</dbReference>
<evidence type="ECO:0000313" key="14">
    <source>
        <dbReference type="Proteomes" id="UP000230154"/>
    </source>
</evidence>
<evidence type="ECO:0000256" key="1">
    <source>
        <dbReference type="ARBA" id="ARBA00022475"/>
    </source>
</evidence>
<dbReference type="Pfam" id="PF04101">
    <property type="entry name" value="Glyco_tran_28_C"/>
    <property type="match status" value="1"/>
</dbReference>
<comment type="function">
    <text evidence="10">Cell wall formation. Catalyzes the transfer of a GlcNAc subunit on undecaprenyl-pyrophosphoryl-MurNAc-pentapeptide (lipid intermediate I) to form undecaprenyl-pyrophosphoryl-MurNAc-(pentapeptide)GlcNAc (lipid intermediate II).</text>
</comment>
<keyword evidence="5 10" id="KW-0133">Cell shape</keyword>
<dbReference type="GO" id="GO:0051991">
    <property type="term" value="F:UDP-N-acetyl-D-glucosamine:N-acetylmuramoyl-L-alanyl-D-glutamyl-meso-2,6-diaminopimelyl-D-alanyl-D-alanine-diphosphoundecaprenol 4-beta-N-acetylglucosaminlytransferase activity"/>
    <property type="evidence" value="ECO:0007669"/>
    <property type="project" value="RHEA"/>
</dbReference>
<dbReference type="Pfam" id="PF03033">
    <property type="entry name" value="Glyco_transf_28"/>
    <property type="match status" value="1"/>
</dbReference>
<feature type="domain" description="Glycosyl transferase family 28 C-terminal" evidence="12">
    <location>
        <begin position="220"/>
        <end position="366"/>
    </location>
</feature>
<dbReference type="UniPathway" id="UPA00219"/>
<dbReference type="GO" id="GO:0008360">
    <property type="term" value="P:regulation of cell shape"/>
    <property type="evidence" value="ECO:0007669"/>
    <property type="project" value="UniProtKB-KW"/>
</dbReference>
<dbReference type="EC" id="2.4.1.227" evidence="10"/>
<dbReference type="CDD" id="cd03785">
    <property type="entry name" value="GT28_MurG"/>
    <property type="match status" value="1"/>
</dbReference>
<keyword evidence="1 10" id="KW-1003">Cell membrane</keyword>
<evidence type="ECO:0000256" key="8">
    <source>
        <dbReference type="ARBA" id="ARBA00023306"/>
    </source>
</evidence>
<dbReference type="GO" id="GO:0009252">
    <property type="term" value="P:peptidoglycan biosynthetic process"/>
    <property type="evidence" value="ECO:0007669"/>
    <property type="project" value="UniProtKB-UniRule"/>
</dbReference>
<dbReference type="GO" id="GO:0005886">
    <property type="term" value="C:plasma membrane"/>
    <property type="evidence" value="ECO:0007669"/>
    <property type="project" value="UniProtKB-SubCell"/>
</dbReference>
<evidence type="ECO:0000259" key="11">
    <source>
        <dbReference type="Pfam" id="PF03033"/>
    </source>
</evidence>
<dbReference type="GO" id="GO:0005975">
    <property type="term" value="P:carbohydrate metabolic process"/>
    <property type="evidence" value="ECO:0007669"/>
    <property type="project" value="InterPro"/>
</dbReference>
<keyword evidence="8 10" id="KW-0131">Cell cycle</keyword>
<dbReference type="GO" id="GO:0051301">
    <property type="term" value="P:cell division"/>
    <property type="evidence" value="ECO:0007669"/>
    <property type="project" value="UniProtKB-KW"/>
</dbReference>
<feature type="domain" description="Glycosyltransferase family 28 N-terminal" evidence="11">
    <location>
        <begin position="35"/>
        <end position="170"/>
    </location>
</feature>
<keyword evidence="2 10" id="KW-0132">Cell division</keyword>
<dbReference type="PANTHER" id="PTHR21015:SF22">
    <property type="entry name" value="GLYCOSYLTRANSFERASE"/>
    <property type="match status" value="1"/>
</dbReference>
<evidence type="ECO:0000256" key="10">
    <source>
        <dbReference type="HAMAP-Rule" id="MF_00033"/>
    </source>
</evidence>
<reference evidence="14" key="1">
    <citation type="submission" date="2017-09" db="EMBL/GenBank/DDBJ databases">
        <title>Depth-based differentiation of microbial function through sediment-hosted aquifers and enrichment of novel symbionts in the deep terrestrial subsurface.</title>
        <authorList>
            <person name="Probst A.J."/>
            <person name="Ladd B."/>
            <person name="Jarett J.K."/>
            <person name="Geller-Mcgrath D.E."/>
            <person name="Sieber C.M.K."/>
            <person name="Emerson J.B."/>
            <person name="Anantharaman K."/>
            <person name="Thomas B.C."/>
            <person name="Malmstrom R."/>
            <person name="Stieglmeier M."/>
            <person name="Klingl A."/>
            <person name="Woyke T."/>
            <person name="Ryan C.M."/>
            <person name="Banfield J.F."/>
        </authorList>
    </citation>
    <scope>NUCLEOTIDE SEQUENCE [LARGE SCALE GENOMIC DNA]</scope>
</reference>
<dbReference type="InterPro" id="IPR006009">
    <property type="entry name" value="GlcNAc_MurG"/>
</dbReference>
<comment type="caution">
    <text evidence="10">Lacks conserved residue(s) required for the propagation of feature annotation.</text>
</comment>
<dbReference type="Proteomes" id="UP000230154">
    <property type="component" value="Unassembled WGS sequence"/>
</dbReference>
<evidence type="ECO:0000313" key="13">
    <source>
        <dbReference type="EMBL" id="PIR74434.1"/>
    </source>
</evidence>
<evidence type="ECO:0000259" key="12">
    <source>
        <dbReference type="Pfam" id="PF04101"/>
    </source>
</evidence>
<dbReference type="SUPFAM" id="SSF53756">
    <property type="entry name" value="UDP-Glycosyltransferase/glycogen phosphorylase"/>
    <property type="match status" value="1"/>
</dbReference>